<dbReference type="Gene3D" id="3.20.20.450">
    <property type="entry name" value="EAL domain"/>
    <property type="match status" value="1"/>
</dbReference>
<dbReference type="CDD" id="cd00130">
    <property type="entry name" value="PAS"/>
    <property type="match status" value="1"/>
</dbReference>
<feature type="domain" description="GGDEF" evidence="5">
    <location>
        <begin position="332"/>
        <end position="465"/>
    </location>
</feature>
<dbReference type="PROSITE" id="PS50112">
    <property type="entry name" value="PAS"/>
    <property type="match status" value="1"/>
</dbReference>
<dbReference type="InterPro" id="IPR052155">
    <property type="entry name" value="Biofilm_reg_signaling"/>
</dbReference>
<evidence type="ECO:0000313" key="7">
    <source>
        <dbReference type="Proteomes" id="UP000265955"/>
    </source>
</evidence>
<dbReference type="GO" id="GO:0003824">
    <property type="term" value="F:catalytic activity"/>
    <property type="evidence" value="ECO:0007669"/>
    <property type="project" value="UniProtKB-ARBA"/>
</dbReference>
<dbReference type="InterPro" id="IPR001789">
    <property type="entry name" value="Sig_transdc_resp-reg_receiver"/>
</dbReference>
<dbReference type="Pfam" id="PF00990">
    <property type="entry name" value="GGDEF"/>
    <property type="match status" value="1"/>
</dbReference>
<dbReference type="PROSITE" id="PS50887">
    <property type="entry name" value="GGDEF"/>
    <property type="match status" value="1"/>
</dbReference>
<dbReference type="SUPFAM" id="SSF55785">
    <property type="entry name" value="PYP-like sensor domain (PAS domain)"/>
    <property type="match status" value="1"/>
</dbReference>
<dbReference type="InterPro" id="IPR029787">
    <property type="entry name" value="Nucleotide_cyclase"/>
</dbReference>
<gene>
    <name evidence="6" type="ORF">D3871_25575</name>
</gene>
<dbReference type="Gene3D" id="3.30.450.20">
    <property type="entry name" value="PAS domain"/>
    <property type="match status" value="1"/>
</dbReference>
<dbReference type="SMART" id="SM00052">
    <property type="entry name" value="EAL"/>
    <property type="match status" value="1"/>
</dbReference>
<comment type="caution">
    <text evidence="6">The sequence shown here is derived from an EMBL/GenBank/DDBJ whole genome shotgun (WGS) entry which is preliminary data.</text>
</comment>
<dbReference type="InterPro" id="IPR000160">
    <property type="entry name" value="GGDEF_dom"/>
</dbReference>
<evidence type="ECO:0000259" key="3">
    <source>
        <dbReference type="PROSITE" id="PS50112"/>
    </source>
</evidence>
<dbReference type="SMART" id="SM00448">
    <property type="entry name" value="REC"/>
    <property type="match status" value="1"/>
</dbReference>
<reference evidence="7" key="1">
    <citation type="submission" date="2018-09" db="EMBL/GenBank/DDBJ databases">
        <authorList>
            <person name="Zhu H."/>
        </authorList>
    </citation>
    <scope>NUCLEOTIDE SEQUENCE [LARGE SCALE GENOMIC DNA]</scope>
    <source>
        <strain evidence="7">K1R23-30</strain>
    </source>
</reference>
<sequence>MNLQKAPIFVPDFTGRNDTPAIAPVAPRLLLVDDEPRLLSSLAALLDGNGYELTTVGGGHEAITMLARRHFDLVLLDLRMPGVSGHDVMDFINERGIDTDVIVLSGDSGIEAAIGAINRRAYGYLRKPYRHDELLSLVGNALERRRLAAENRDFAWRLECSEKLYRFLIDSSPDIIYTLDPEGRFTYVNRRVTELLGFDRNELIGASYTAIVHDDDLERARYVFNERRVGERATRNVELRLKCADPMKARTFETSLRTISFNSIGMYLNNGKQGTVEYTGTYGIARDVTEKRRTEEVIAYQAYHDILTDLPNRALFRDRLELAIVQTRRKEEELALMFVDLDRFKTVNDSLGHLKGDELLRQVAVRLKSCIRKGDTLARIGGDEFVVLMPELRERSSASVVAQKFLQVLAAPFILDDTTLHISASIGIAVFPEDGDKIDDLIRHADMAMYKVKGEGKNGFSFYDRSLLDAAHDKVLLEQDLRRGFKAGELEMYYQPQIDARTGAVVGAEAVMRWNHPQRGVLPAGEFLPLAEEVGLMVPFSDWMVDSVCRDLRRLRDEGKEAVRVSINLSPTCLMRDNFFRTLTSALEAYRIPATQLEVEITENICIRDPETAIKHLKKLSSFGVRIAIDDFGTGYSSLAYLQRFPVNTLKIDQAFIREIGHADGHFPVVLAVIAIARGLKLDLIAEGVESELQARYLEQAGCRIMQGFLYHKPLRLERFSELLHVQASTPRLGAG</sequence>
<dbReference type="InterPro" id="IPR035965">
    <property type="entry name" value="PAS-like_dom_sf"/>
</dbReference>
<feature type="domain" description="PAS" evidence="3">
    <location>
        <begin position="161"/>
        <end position="231"/>
    </location>
</feature>
<dbReference type="InterPro" id="IPR001633">
    <property type="entry name" value="EAL_dom"/>
</dbReference>
<dbReference type="GO" id="GO:0000160">
    <property type="term" value="P:phosphorelay signal transduction system"/>
    <property type="evidence" value="ECO:0007669"/>
    <property type="project" value="InterPro"/>
</dbReference>
<dbReference type="AlphaFoldDB" id="A0A3A3FFB9"/>
<feature type="domain" description="EAL" evidence="4">
    <location>
        <begin position="474"/>
        <end position="728"/>
    </location>
</feature>
<dbReference type="Gene3D" id="3.40.50.2300">
    <property type="match status" value="1"/>
</dbReference>
<accession>A0A3A3FFB9</accession>
<dbReference type="Pfam" id="PF00989">
    <property type="entry name" value="PAS"/>
    <property type="match status" value="1"/>
</dbReference>
<dbReference type="CDD" id="cd01949">
    <property type="entry name" value="GGDEF"/>
    <property type="match status" value="1"/>
</dbReference>
<dbReference type="InterPro" id="IPR035919">
    <property type="entry name" value="EAL_sf"/>
</dbReference>
<keyword evidence="1" id="KW-0597">Phosphoprotein</keyword>
<dbReference type="SUPFAM" id="SSF141868">
    <property type="entry name" value="EAL domain-like"/>
    <property type="match status" value="1"/>
</dbReference>
<evidence type="ECO:0000259" key="5">
    <source>
        <dbReference type="PROSITE" id="PS50887"/>
    </source>
</evidence>
<dbReference type="NCBIfam" id="TIGR00254">
    <property type="entry name" value="GGDEF"/>
    <property type="match status" value="1"/>
</dbReference>
<dbReference type="OrthoDB" id="9813903at2"/>
<proteinExistence type="predicted"/>
<dbReference type="EMBL" id="QYUO01000003">
    <property type="protein sequence ID" value="RJF92031.1"/>
    <property type="molecule type" value="Genomic_DNA"/>
</dbReference>
<dbReference type="PROSITE" id="PS50883">
    <property type="entry name" value="EAL"/>
    <property type="match status" value="1"/>
</dbReference>
<dbReference type="InterPro" id="IPR011006">
    <property type="entry name" value="CheY-like_superfamily"/>
</dbReference>
<keyword evidence="7" id="KW-1185">Reference proteome</keyword>
<dbReference type="Proteomes" id="UP000265955">
    <property type="component" value="Unassembled WGS sequence"/>
</dbReference>
<dbReference type="CDD" id="cd01948">
    <property type="entry name" value="EAL"/>
    <property type="match status" value="1"/>
</dbReference>
<dbReference type="SUPFAM" id="SSF55073">
    <property type="entry name" value="Nucleotide cyclase"/>
    <property type="match status" value="1"/>
</dbReference>
<feature type="modified residue" description="4-aspartylphosphate" evidence="1">
    <location>
        <position position="77"/>
    </location>
</feature>
<evidence type="ECO:0000256" key="1">
    <source>
        <dbReference type="PROSITE-ProRule" id="PRU00169"/>
    </source>
</evidence>
<dbReference type="PANTHER" id="PTHR44757:SF2">
    <property type="entry name" value="BIOFILM ARCHITECTURE MAINTENANCE PROTEIN MBAA"/>
    <property type="match status" value="1"/>
</dbReference>
<dbReference type="NCBIfam" id="TIGR00229">
    <property type="entry name" value="sensory_box"/>
    <property type="match status" value="1"/>
</dbReference>
<protein>
    <submittedName>
        <fullName evidence="6">EAL domain-containing protein</fullName>
    </submittedName>
</protein>
<evidence type="ECO:0000259" key="4">
    <source>
        <dbReference type="PROSITE" id="PS50883"/>
    </source>
</evidence>
<dbReference type="Pfam" id="PF00072">
    <property type="entry name" value="Response_reg"/>
    <property type="match status" value="1"/>
</dbReference>
<evidence type="ECO:0000313" key="6">
    <source>
        <dbReference type="EMBL" id="RJF92031.1"/>
    </source>
</evidence>
<dbReference type="GO" id="GO:0006355">
    <property type="term" value="P:regulation of DNA-templated transcription"/>
    <property type="evidence" value="ECO:0007669"/>
    <property type="project" value="InterPro"/>
</dbReference>
<dbReference type="PROSITE" id="PS50110">
    <property type="entry name" value="RESPONSE_REGULATORY"/>
    <property type="match status" value="1"/>
</dbReference>
<dbReference type="RefSeq" id="WP_119771917.1">
    <property type="nucleotide sequence ID" value="NZ_QYUO01000003.1"/>
</dbReference>
<dbReference type="FunFam" id="3.30.70.270:FF:000001">
    <property type="entry name" value="Diguanylate cyclase domain protein"/>
    <property type="match status" value="1"/>
</dbReference>
<dbReference type="SMART" id="SM00267">
    <property type="entry name" value="GGDEF"/>
    <property type="match status" value="1"/>
</dbReference>
<dbReference type="InterPro" id="IPR000014">
    <property type="entry name" value="PAS"/>
</dbReference>
<dbReference type="PANTHER" id="PTHR44757">
    <property type="entry name" value="DIGUANYLATE CYCLASE DGCP"/>
    <property type="match status" value="1"/>
</dbReference>
<organism evidence="6 7">
    <name type="scientific">Noviherbaspirillum saxi</name>
    <dbReference type="NCBI Taxonomy" id="2320863"/>
    <lineage>
        <taxon>Bacteria</taxon>
        <taxon>Pseudomonadati</taxon>
        <taxon>Pseudomonadota</taxon>
        <taxon>Betaproteobacteria</taxon>
        <taxon>Burkholderiales</taxon>
        <taxon>Oxalobacteraceae</taxon>
        <taxon>Noviherbaspirillum</taxon>
    </lineage>
</organism>
<dbReference type="Pfam" id="PF00563">
    <property type="entry name" value="EAL"/>
    <property type="match status" value="1"/>
</dbReference>
<dbReference type="SUPFAM" id="SSF52172">
    <property type="entry name" value="CheY-like"/>
    <property type="match status" value="1"/>
</dbReference>
<evidence type="ECO:0000259" key="2">
    <source>
        <dbReference type="PROSITE" id="PS50110"/>
    </source>
</evidence>
<name>A0A3A3FFB9_9BURK</name>
<dbReference type="Gene3D" id="3.30.70.270">
    <property type="match status" value="1"/>
</dbReference>
<dbReference type="InterPro" id="IPR043128">
    <property type="entry name" value="Rev_trsase/Diguanyl_cyclase"/>
</dbReference>
<dbReference type="InterPro" id="IPR013767">
    <property type="entry name" value="PAS_fold"/>
</dbReference>
<dbReference type="SMART" id="SM00091">
    <property type="entry name" value="PAS"/>
    <property type="match status" value="1"/>
</dbReference>
<feature type="domain" description="Response regulatory" evidence="2">
    <location>
        <begin position="28"/>
        <end position="142"/>
    </location>
</feature>